<sequence>MMIFCVMLLPCFSMCELLVIEMIFMFVLLSSSSLFISWSKLINIINVSLFNDKMSLYLGMMTLWISSLMMMTLSTYKTKKDKMGSLFLMIILMIVLLLMFFSSSSISFLVLFELSMIPTMLLIIGWGYQPERLEAFFNFFFFTSIPSLPLLVYLMMSTNSSVIFSINPEKMTLSFIFFMVFAAFLVKVPLYFTHFWLPKAHVEAPVAGSMILAGILLKMGGYGMMRFIMYSKIFLINFLITSVSSLGMVMTCFMCLLSPDLKSIIAYSSVSHMNFMITGIFSEKSMVFFGGLMLMLSHALSSSGLFYMCDVMYKRSSSRSIILNKSVMILSPLISFWWFILCMMNMAFPFTPGNLSEIFIGIILVKSFSFTMYLVMMLYFFFSAFYSVFIFYSVNHGVASKENLIWTTNLKENLVLLAHLIPCMLLTIFSFSFVM</sequence>
<evidence type="ECO:0000256" key="9">
    <source>
        <dbReference type="ARBA" id="ARBA00022967"/>
    </source>
</evidence>
<dbReference type="GO" id="GO:0015990">
    <property type="term" value="P:electron transport coupled proton transport"/>
    <property type="evidence" value="ECO:0007669"/>
    <property type="project" value="TreeGrafter"/>
</dbReference>
<keyword evidence="13 17" id="KW-0830">Ubiquinone</keyword>
<comment type="function">
    <text evidence="1">Core subunit of the mitochondrial membrane respiratory chain NADH dehydrogenase (Complex I) that is believed to belong to the minimal assembly required for catalysis. Complex I functions in the transfer of electrons from NADH to the respiratory chain. The immediate electron acceptor for the enzyme is believed to be ubiquinone.</text>
</comment>
<accession>A0A386B2C4</accession>
<comment type="subcellular location">
    <subcellularLocation>
        <location evidence="2 17">Mitochondrion membrane</location>
        <topology evidence="2 17">Multi-pass membrane protein</topology>
    </subcellularLocation>
</comment>
<dbReference type="GO" id="GO:0003954">
    <property type="term" value="F:NADH dehydrogenase activity"/>
    <property type="evidence" value="ECO:0007669"/>
    <property type="project" value="TreeGrafter"/>
</dbReference>
<evidence type="ECO:0000256" key="8">
    <source>
        <dbReference type="ARBA" id="ARBA00022692"/>
    </source>
</evidence>
<evidence type="ECO:0000259" key="18">
    <source>
        <dbReference type="Pfam" id="PF00361"/>
    </source>
</evidence>
<evidence type="ECO:0000256" key="6">
    <source>
        <dbReference type="ARBA" id="ARBA00022448"/>
    </source>
</evidence>
<evidence type="ECO:0000256" key="14">
    <source>
        <dbReference type="ARBA" id="ARBA00023128"/>
    </source>
</evidence>
<evidence type="ECO:0000256" key="15">
    <source>
        <dbReference type="ARBA" id="ARBA00023136"/>
    </source>
</evidence>
<evidence type="ECO:0000256" key="1">
    <source>
        <dbReference type="ARBA" id="ARBA00003257"/>
    </source>
</evidence>
<keyword evidence="6 17" id="KW-0813">Transport</keyword>
<keyword evidence="11" id="KW-1133">Transmembrane helix</keyword>
<evidence type="ECO:0000256" key="11">
    <source>
        <dbReference type="ARBA" id="ARBA00022989"/>
    </source>
</evidence>
<evidence type="ECO:0000256" key="10">
    <source>
        <dbReference type="ARBA" id="ARBA00022982"/>
    </source>
</evidence>
<dbReference type="PRINTS" id="PR01437">
    <property type="entry name" value="NUOXDRDTASE4"/>
</dbReference>
<dbReference type="EMBL" id="MH001228">
    <property type="protein sequence ID" value="AYC65895.1"/>
    <property type="molecule type" value="Genomic_DNA"/>
</dbReference>
<dbReference type="GO" id="GO:0031966">
    <property type="term" value="C:mitochondrial membrane"/>
    <property type="evidence" value="ECO:0007669"/>
    <property type="project" value="UniProtKB-SubCell"/>
</dbReference>
<geneLocation type="mitochondrion" evidence="19"/>
<dbReference type="InterPro" id="IPR003918">
    <property type="entry name" value="NADH_UbQ_OxRdtase"/>
</dbReference>
<dbReference type="Pfam" id="PF00361">
    <property type="entry name" value="Proton_antipo_M"/>
    <property type="match status" value="1"/>
</dbReference>
<keyword evidence="14 17" id="KW-0496">Mitochondrion</keyword>
<reference evidence="19" key="1">
    <citation type="journal article" date="2018" name="Syst. Biol.">
        <title>Mitochondrial Genome Fragmentation Unites the Parasitic Lice of Eutherian Mammals.</title>
        <authorList>
            <person name="Song F."/>
            <person name="Li H."/>
            <person name="Liu G.-H."/>
            <person name="Wang W."/>
            <person name="James P."/>
            <person name="Colwell D.D."/>
            <person name="Tran A."/>
            <person name="Gong S."/>
            <person name="Cai W."/>
            <person name="Shao R."/>
        </authorList>
    </citation>
    <scope>NUCLEOTIDE SEQUENCE</scope>
</reference>
<dbReference type="RefSeq" id="YP_009519721.1">
    <property type="nucleotide sequence ID" value="NC_039530.1"/>
</dbReference>
<keyword evidence="7 17" id="KW-0679">Respiratory chain</keyword>
<dbReference type="CTD" id="4538"/>
<dbReference type="EC" id="7.1.1.2" evidence="4 17"/>
<keyword evidence="12 17" id="KW-0520">NAD</keyword>
<keyword evidence="8" id="KW-0812">Transmembrane</keyword>
<feature type="domain" description="NADH:quinone oxidoreductase/Mrp antiporter transmembrane" evidence="18">
    <location>
        <begin position="104"/>
        <end position="382"/>
    </location>
</feature>
<evidence type="ECO:0000256" key="5">
    <source>
        <dbReference type="ARBA" id="ARBA00021006"/>
    </source>
</evidence>
<evidence type="ECO:0000313" key="19">
    <source>
        <dbReference type="EMBL" id="AYC65895.1"/>
    </source>
</evidence>
<comment type="catalytic activity">
    <reaction evidence="16 17">
        <text>a ubiquinone + NADH + 5 H(+)(in) = a ubiquinol + NAD(+) + 4 H(+)(out)</text>
        <dbReference type="Rhea" id="RHEA:29091"/>
        <dbReference type="Rhea" id="RHEA-COMP:9565"/>
        <dbReference type="Rhea" id="RHEA-COMP:9566"/>
        <dbReference type="ChEBI" id="CHEBI:15378"/>
        <dbReference type="ChEBI" id="CHEBI:16389"/>
        <dbReference type="ChEBI" id="CHEBI:17976"/>
        <dbReference type="ChEBI" id="CHEBI:57540"/>
        <dbReference type="ChEBI" id="CHEBI:57945"/>
        <dbReference type="EC" id="7.1.1.2"/>
    </reaction>
</comment>
<dbReference type="AlphaFoldDB" id="A0A386B2C4"/>
<keyword evidence="9" id="KW-1278">Translocase</keyword>
<name>A0A386B2C4_9NEOP</name>
<keyword evidence="15" id="KW-0472">Membrane</keyword>
<keyword evidence="10 17" id="KW-0249">Electron transport</keyword>
<proteinExistence type="inferred from homology"/>
<evidence type="ECO:0000256" key="12">
    <source>
        <dbReference type="ARBA" id="ARBA00023027"/>
    </source>
</evidence>
<dbReference type="InterPro" id="IPR001750">
    <property type="entry name" value="ND/Mrp_TM"/>
</dbReference>
<evidence type="ECO:0000256" key="4">
    <source>
        <dbReference type="ARBA" id="ARBA00012944"/>
    </source>
</evidence>
<organism evidence="19">
    <name type="scientific">Colpocephalum griffoneae</name>
    <dbReference type="NCBI Taxonomy" id="2358484"/>
    <lineage>
        <taxon>Eukaryota</taxon>
        <taxon>Metazoa</taxon>
        <taxon>Ecdysozoa</taxon>
        <taxon>Arthropoda</taxon>
        <taxon>Hexapoda</taxon>
        <taxon>Insecta</taxon>
        <taxon>Pterygota</taxon>
        <taxon>Neoptera</taxon>
        <taxon>Paraneoptera</taxon>
        <taxon>Psocodea</taxon>
        <taxon>Troctomorpha</taxon>
        <taxon>Phthiraptera</taxon>
        <taxon>Amblycera</taxon>
        <taxon>Menoponidae</taxon>
        <taxon>Colpocephalum</taxon>
    </lineage>
</organism>
<dbReference type="PANTHER" id="PTHR43507:SF20">
    <property type="entry name" value="NADH-UBIQUINONE OXIDOREDUCTASE CHAIN 4"/>
    <property type="match status" value="1"/>
</dbReference>
<evidence type="ECO:0000256" key="2">
    <source>
        <dbReference type="ARBA" id="ARBA00004225"/>
    </source>
</evidence>
<dbReference type="PANTHER" id="PTHR43507">
    <property type="entry name" value="NADH-UBIQUINONE OXIDOREDUCTASE CHAIN 4"/>
    <property type="match status" value="1"/>
</dbReference>
<evidence type="ECO:0000256" key="17">
    <source>
        <dbReference type="RuleBase" id="RU003297"/>
    </source>
</evidence>
<comment type="similarity">
    <text evidence="3 17">Belongs to the complex I subunit 4 family.</text>
</comment>
<evidence type="ECO:0000256" key="16">
    <source>
        <dbReference type="ARBA" id="ARBA00049551"/>
    </source>
</evidence>
<dbReference type="GO" id="GO:0048039">
    <property type="term" value="F:ubiquinone binding"/>
    <property type="evidence" value="ECO:0007669"/>
    <property type="project" value="TreeGrafter"/>
</dbReference>
<gene>
    <name evidence="19" type="primary">ND4</name>
</gene>
<comment type="function">
    <text evidence="17">Core subunit of the mitochondrial membrane respiratory chain NADH dehydrogenase (Complex I) which catalyzes electron transfer from NADH through the respiratory chain, using ubiquinone as an electron acceptor. Essential for the catalytic activity and assembly of complex I.</text>
</comment>
<dbReference type="GO" id="GO:0042773">
    <property type="term" value="P:ATP synthesis coupled electron transport"/>
    <property type="evidence" value="ECO:0007669"/>
    <property type="project" value="InterPro"/>
</dbReference>
<evidence type="ECO:0000256" key="7">
    <source>
        <dbReference type="ARBA" id="ARBA00022660"/>
    </source>
</evidence>
<evidence type="ECO:0000256" key="13">
    <source>
        <dbReference type="ARBA" id="ARBA00023075"/>
    </source>
</evidence>
<evidence type="ECO:0000256" key="3">
    <source>
        <dbReference type="ARBA" id="ARBA00009025"/>
    </source>
</evidence>
<dbReference type="GeneID" id="38279758"/>
<protein>
    <recommendedName>
        <fullName evidence="5 17">NADH-ubiquinone oxidoreductase chain 4</fullName>
        <ecNumber evidence="4 17">7.1.1.2</ecNumber>
    </recommendedName>
</protein>
<dbReference type="GO" id="GO:0008137">
    <property type="term" value="F:NADH dehydrogenase (ubiquinone) activity"/>
    <property type="evidence" value="ECO:0007669"/>
    <property type="project" value="UniProtKB-UniRule"/>
</dbReference>